<protein>
    <submittedName>
        <fullName evidence="2">Aminopeptidase N-like N-terminal domain-containing protein</fullName>
    </submittedName>
</protein>
<dbReference type="WBParaSite" id="ES5_v2.g878.t1">
    <property type="protein sequence ID" value="ES5_v2.g878.t1"/>
    <property type="gene ID" value="ES5_v2.g878"/>
</dbReference>
<sequence length="173" mass="20263">MNSLFETNHARELLPCFDEPNFRSVFKLQLWLQNDFASKGYVALSNTQGKKQSWSEALSIWTFDASPPIPTYLFTVTVGKFKSVCQFRHEIEKEICIWRFLFYDGWERTALEVINSMTLYQHGMMDYLLIDPSARLHLLVVPSKLNGMENFGLLNVKEAVSLWDMRDKDKHFL</sequence>
<accession>A0AC34GW24</accession>
<name>A0AC34GW24_9BILA</name>
<proteinExistence type="predicted"/>
<reference evidence="2" key="1">
    <citation type="submission" date="2022-11" db="UniProtKB">
        <authorList>
            <consortium name="WormBaseParasite"/>
        </authorList>
    </citation>
    <scope>IDENTIFICATION</scope>
</reference>
<dbReference type="Proteomes" id="UP000887579">
    <property type="component" value="Unplaced"/>
</dbReference>
<organism evidence="1 2">
    <name type="scientific">Panagrolaimus sp. ES5</name>
    <dbReference type="NCBI Taxonomy" id="591445"/>
    <lineage>
        <taxon>Eukaryota</taxon>
        <taxon>Metazoa</taxon>
        <taxon>Ecdysozoa</taxon>
        <taxon>Nematoda</taxon>
        <taxon>Chromadorea</taxon>
        <taxon>Rhabditida</taxon>
        <taxon>Tylenchina</taxon>
        <taxon>Panagrolaimomorpha</taxon>
        <taxon>Panagrolaimoidea</taxon>
        <taxon>Panagrolaimidae</taxon>
        <taxon>Panagrolaimus</taxon>
    </lineage>
</organism>
<evidence type="ECO:0000313" key="1">
    <source>
        <dbReference type="Proteomes" id="UP000887579"/>
    </source>
</evidence>
<evidence type="ECO:0000313" key="2">
    <source>
        <dbReference type="WBParaSite" id="ES5_v2.g878.t1"/>
    </source>
</evidence>